<feature type="transmembrane region" description="Helical" evidence="5">
    <location>
        <begin position="90"/>
        <end position="114"/>
    </location>
</feature>
<dbReference type="PANTHER" id="PTHR23527:SF1">
    <property type="entry name" value="BLL3282 PROTEIN"/>
    <property type="match status" value="1"/>
</dbReference>
<evidence type="ECO:0000256" key="2">
    <source>
        <dbReference type="ARBA" id="ARBA00022692"/>
    </source>
</evidence>
<dbReference type="PANTHER" id="PTHR23527">
    <property type="entry name" value="BLL3282 PROTEIN"/>
    <property type="match status" value="1"/>
</dbReference>
<gene>
    <name evidence="7" type="ORF">AERYTH_00835</name>
</gene>
<feature type="domain" description="Major facilitator superfamily (MFS) profile" evidence="6">
    <location>
        <begin position="1"/>
        <end position="381"/>
    </location>
</feature>
<feature type="transmembrane region" description="Helical" evidence="5">
    <location>
        <begin position="126"/>
        <end position="144"/>
    </location>
</feature>
<feature type="transmembrane region" description="Helical" evidence="5">
    <location>
        <begin position="37"/>
        <end position="59"/>
    </location>
</feature>
<dbReference type="InterPro" id="IPR036259">
    <property type="entry name" value="MFS_trans_sf"/>
</dbReference>
<reference evidence="7 8" key="1">
    <citation type="journal article" date="1991" name="Int. J. Syst. Bacteriol.">
        <title>Description of the erythromycin-producing bacterium Arthrobacter sp. strain NRRL B-3381 as Aeromicrobium erythreum gen. nov., sp. nov.</title>
        <authorList>
            <person name="Miller E.S."/>
            <person name="Woese C.R."/>
            <person name="Brenner S."/>
        </authorList>
    </citation>
    <scope>NUCLEOTIDE SEQUENCE [LARGE SCALE GENOMIC DNA]</scope>
    <source>
        <strain evidence="7 8">AR18</strain>
    </source>
</reference>
<organism evidence="7 8">
    <name type="scientific">Aeromicrobium erythreum</name>
    <dbReference type="NCBI Taxonomy" id="2041"/>
    <lineage>
        <taxon>Bacteria</taxon>
        <taxon>Bacillati</taxon>
        <taxon>Actinomycetota</taxon>
        <taxon>Actinomycetes</taxon>
        <taxon>Propionibacteriales</taxon>
        <taxon>Nocardioidaceae</taxon>
        <taxon>Aeromicrobium</taxon>
    </lineage>
</organism>
<dbReference type="STRING" id="2041.AERYTH_00835"/>
<protein>
    <submittedName>
        <fullName evidence="7">MFS transporter</fullName>
    </submittedName>
</protein>
<dbReference type="PROSITE" id="PS50850">
    <property type="entry name" value="MFS"/>
    <property type="match status" value="1"/>
</dbReference>
<evidence type="ECO:0000256" key="5">
    <source>
        <dbReference type="SAM" id="Phobius"/>
    </source>
</evidence>
<evidence type="ECO:0000259" key="6">
    <source>
        <dbReference type="PROSITE" id="PS50850"/>
    </source>
</evidence>
<dbReference type="EMBL" id="CP011502">
    <property type="protein sequence ID" value="ALX03345.1"/>
    <property type="molecule type" value="Genomic_DNA"/>
</dbReference>
<dbReference type="GO" id="GO:0022857">
    <property type="term" value="F:transmembrane transporter activity"/>
    <property type="evidence" value="ECO:0007669"/>
    <property type="project" value="InterPro"/>
</dbReference>
<evidence type="ECO:0000256" key="1">
    <source>
        <dbReference type="ARBA" id="ARBA00004651"/>
    </source>
</evidence>
<evidence type="ECO:0000256" key="3">
    <source>
        <dbReference type="ARBA" id="ARBA00022989"/>
    </source>
</evidence>
<comment type="subcellular location">
    <subcellularLocation>
        <location evidence="1">Cell membrane</location>
        <topology evidence="1">Multi-pass membrane protein</topology>
    </subcellularLocation>
</comment>
<keyword evidence="4 5" id="KW-0472">Membrane</keyword>
<feature type="transmembrane region" description="Helical" evidence="5">
    <location>
        <begin position="156"/>
        <end position="176"/>
    </location>
</feature>
<feature type="transmembrane region" description="Helical" evidence="5">
    <location>
        <begin position="66"/>
        <end position="84"/>
    </location>
</feature>
<evidence type="ECO:0000313" key="8">
    <source>
        <dbReference type="Proteomes" id="UP000067689"/>
    </source>
</evidence>
<dbReference type="PATRIC" id="fig|2041.4.peg.171"/>
<dbReference type="GO" id="GO:0005886">
    <property type="term" value="C:plasma membrane"/>
    <property type="evidence" value="ECO:0007669"/>
    <property type="project" value="UniProtKB-SubCell"/>
</dbReference>
<accession>A0A0U4BD93</accession>
<evidence type="ECO:0000313" key="7">
    <source>
        <dbReference type="EMBL" id="ALX03345.1"/>
    </source>
</evidence>
<feature type="transmembrane region" description="Helical" evidence="5">
    <location>
        <begin position="210"/>
        <end position="229"/>
    </location>
</feature>
<dbReference type="KEGG" id="aer:AERYTH_00835"/>
<dbReference type="Pfam" id="PF07690">
    <property type="entry name" value="MFS_1"/>
    <property type="match status" value="1"/>
</dbReference>
<dbReference type="Gene3D" id="1.20.1250.20">
    <property type="entry name" value="MFS general substrate transporter like domains"/>
    <property type="match status" value="2"/>
</dbReference>
<dbReference type="SUPFAM" id="SSF103473">
    <property type="entry name" value="MFS general substrate transporter"/>
    <property type="match status" value="1"/>
</dbReference>
<sequence>MLAVGMLAQVSGTVAANAAVALIPFLTRDRGLTLGHAGALASASLLGTTVSLVAWGVVVDRWGERLTLTLGLVVTTVGSAGAAFADGYLPLAACWFVAGVGVASSNAASGRLVVGWFPPERRGTAMGIRQAALPLGVGLAAVLVPTLVEATDLRTTLLTIAAINAATLVACAALVVDPPRRARAEALRDGETASPYAGDASLLRIHGASALLVVPQFTVWTFMLTWLIAERGWSAPAAGALVAVTQLLGSAGRVGVGWWSDRVGSRMGPMRVVALAAAVAMLALGLLEPTPFAVVLVVVASVVTVADNGLAFTAVAERAGPWWSGKALGVQNTGQYLVSAAVPPVVGVLIAAAGYGWAFGLVAVLPLLALPLVPTERPRRPAPAVE</sequence>
<dbReference type="AlphaFoldDB" id="A0A0U4BD93"/>
<keyword evidence="8" id="KW-1185">Reference proteome</keyword>
<dbReference type="InterPro" id="IPR011701">
    <property type="entry name" value="MFS"/>
</dbReference>
<dbReference type="OrthoDB" id="8628659at2"/>
<keyword evidence="3 5" id="KW-1133">Transmembrane helix</keyword>
<feature type="transmembrane region" description="Helical" evidence="5">
    <location>
        <begin position="268"/>
        <end position="287"/>
    </location>
</feature>
<dbReference type="Proteomes" id="UP000067689">
    <property type="component" value="Chromosome"/>
</dbReference>
<dbReference type="InterPro" id="IPR020846">
    <property type="entry name" value="MFS_dom"/>
</dbReference>
<dbReference type="InterPro" id="IPR052952">
    <property type="entry name" value="MFS-Transporter"/>
</dbReference>
<feature type="transmembrane region" description="Helical" evidence="5">
    <location>
        <begin position="293"/>
        <end position="315"/>
    </location>
</feature>
<feature type="transmembrane region" description="Helical" evidence="5">
    <location>
        <begin position="336"/>
        <end position="369"/>
    </location>
</feature>
<name>A0A0U4BD93_9ACTN</name>
<evidence type="ECO:0000256" key="4">
    <source>
        <dbReference type="ARBA" id="ARBA00023136"/>
    </source>
</evidence>
<keyword evidence="2 5" id="KW-0812">Transmembrane</keyword>
<proteinExistence type="predicted"/>